<protein>
    <submittedName>
        <fullName evidence="2">Uncharacterized protein</fullName>
    </submittedName>
</protein>
<comment type="caution">
    <text evidence="2">The sequence shown here is derived from an EMBL/GenBank/DDBJ whole genome shotgun (WGS) entry which is preliminary data.</text>
</comment>
<feature type="compositionally biased region" description="Acidic residues" evidence="1">
    <location>
        <begin position="87"/>
        <end position="107"/>
    </location>
</feature>
<feature type="compositionally biased region" description="Basic and acidic residues" evidence="1">
    <location>
        <begin position="130"/>
        <end position="139"/>
    </location>
</feature>
<evidence type="ECO:0000313" key="3">
    <source>
        <dbReference type="Proteomes" id="UP000716291"/>
    </source>
</evidence>
<feature type="compositionally biased region" description="Acidic residues" evidence="1">
    <location>
        <begin position="115"/>
        <end position="129"/>
    </location>
</feature>
<accession>A0A9P6WYB8</accession>
<feature type="compositionally biased region" description="Pro residues" evidence="1">
    <location>
        <begin position="522"/>
        <end position="532"/>
    </location>
</feature>
<feature type="compositionally biased region" description="Polar residues" evidence="1">
    <location>
        <begin position="76"/>
        <end position="86"/>
    </location>
</feature>
<reference evidence="2" key="1">
    <citation type="journal article" date="2020" name="Microb. Genom.">
        <title>Genetic diversity of clinical and environmental Mucorales isolates obtained from an investigation of mucormycosis cases among solid organ transplant recipients.</title>
        <authorList>
            <person name="Nguyen M.H."/>
            <person name="Kaul D."/>
            <person name="Muto C."/>
            <person name="Cheng S.J."/>
            <person name="Richter R.A."/>
            <person name="Bruno V.M."/>
            <person name="Liu G."/>
            <person name="Beyhan S."/>
            <person name="Sundermann A.J."/>
            <person name="Mounaud S."/>
            <person name="Pasculle A.W."/>
            <person name="Nierman W.C."/>
            <person name="Driscoll E."/>
            <person name="Cumbie R."/>
            <person name="Clancy C.J."/>
            <person name="Dupont C.L."/>
        </authorList>
    </citation>
    <scope>NUCLEOTIDE SEQUENCE</scope>
    <source>
        <strain evidence="2">GL11</strain>
    </source>
</reference>
<dbReference type="AlphaFoldDB" id="A0A9P6WYB8"/>
<name>A0A9P6WYB8_RHIOR</name>
<gene>
    <name evidence="2" type="ORF">G6F64_011856</name>
</gene>
<proteinExistence type="predicted"/>
<dbReference type="Proteomes" id="UP000716291">
    <property type="component" value="Unassembled WGS sequence"/>
</dbReference>
<sequence length="551" mass="64084">MLASNAITLMRHWINIYNRVTSSKRSTVKLTKAPKAASIIFKEIFQIYSALRNAKHQYTVSSIATLGNYARSAQSNLSNLVHQGDNNESDGEEEEEEEKEEEEEEEKEKEGEEKGEGEEEGEEEKEDDRDDGKDSEKGEQSINSLDPDKAFNFYRSILKTHVQQRLLKNEIFSRINIPLSNYPTLPFILLDKAANLVCQKKLDVNETELLKLCLSQTVNLLDPDHVALYTRFIPASIYNEILQACDQMKSLQPSLNLSVIDEIFDELLQFQFDKDDWSLLSHLDEKKFKEKNKKSENYKLLRVVEEVVHNFKSWKIEDDKHNDYAEMTYQRKFANILDILLEDEDVTVYDGEKVSKDTQRIQILNKDEDNGRKIDLITKTKYGDVIIELCSIEFKVQGANDSISKKQQSKNIRTNISILNNINNINKQSNNILYMDWKGREGYLVQVFQFKDIMVSYFVEDLYIPKDLMELNDFRNTLQYLCFWRDSVVKLSNETRLAAYKEKRKYIVSDVSAPCRSFDSPPRSPAQRPPVTPFFTPTKKRTRKVMEQEGA</sequence>
<organism evidence="2 3">
    <name type="scientific">Rhizopus oryzae</name>
    <name type="common">Mucormycosis agent</name>
    <name type="synonym">Rhizopus arrhizus var. delemar</name>
    <dbReference type="NCBI Taxonomy" id="64495"/>
    <lineage>
        <taxon>Eukaryota</taxon>
        <taxon>Fungi</taxon>
        <taxon>Fungi incertae sedis</taxon>
        <taxon>Mucoromycota</taxon>
        <taxon>Mucoromycotina</taxon>
        <taxon>Mucoromycetes</taxon>
        <taxon>Mucorales</taxon>
        <taxon>Mucorineae</taxon>
        <taxon>Rhizopodaceae</taxon>
        <taxon>Rhizopus</taxon>
    </lineage>
</organism>
<keyword evidence="3" id="KW-1185">Reference proteome</keyword>
<dbReference type="EMBL" id="JAANQT010003139">
    <property type="protein sequence ID" value="KAG1301380.1"/>
    <property type="molecule type" value="Genomic_DNA"/>
</dbReference>
<evidence type="ECO:0000256" key="1">
    <source>
        <dbReference type="SAM" id="MobiDB-lite"/>
    </source>
</evidence>
<feature type="region of interest" description="Disordered" evidence="1">
    <location>
        <begin position="515"/>
        <end position="551"/>
    </location>
</feature>
<evidence type="ECO:0000313" key="2">
    <source>
        <dbReference type="EMBL" id="KAG1301380.1"/>
    </source>
</evidence>
<feature type="region of interest" description="Disordered" evidence="1">
    <location>
        <begin position="76"/>
        <end position="145"/>
    </location>
</feature>